<evidence type="ECO:0000313" key="4">
    <source>
        <dbReference type="EMBL" id="MCM5682342.1"/>
    </source>
</evidence>
<proteinExistence type="predicted"/>
<evidence type="ECO:0000259" key="3">
    <source>
        <dbReference type="Pfam" id="PF07589"/>
    </source>
</evidence>
<keyword evidence="1" id="KW-0812">Transmembrane</keyword>
<feature type="transmembrane region" description="Helical" evidence="1">
    <location>
        <begin position="174"/>
        <end position="190"/>
    </location>
</feature>
<sequence>MLIRSLLVSAALLFAGAASAATCTPSTFSLGALPGGMPSAGLSSSCTGGSGPNGDPSRSFTEYYSFTLTDPASSMVGQFDLHLQRDFTPGSPTFGQFLSGISVQAISLIFDGVETFVGTGFGIGGAERASFFATDLLAGDYTLAIYGAIFGASGSGYYDGNVGVEYVSHAPEPGTYAMMALGLLGVGYAVRRRSQR</sequence>
<keyword evidence="1" id="KW-1133">Transmembrane helix</keyword>
<comment type="caution">
    <text evidence="4">The sequence shown here is derived from an EMBL/GenBank/DDBJ whole genome shotgun (WGS) entry which is preliminary data.</text>
</comment>
<feature type="chain" id="PRO_5047096653" evidence="2">
    <location>
        <begin position="21"/>
        <end position="196"/>
    </location>
</feature>
<name>A0ABT0YUB6_9BURK</name>
<feature type="domain" description="Ice-binding protein C-terminal" evidence="3">
    <location>
        <begin position="170"/>
        <end position="193"/>
    </location>
</feature>
<dbReference type="Proteomes" id="UP001165541">
    <property type="component" value="Unassembled WGS sequence"/>
</dbReference>
<reference evidence="4" key="1">
    <citation type="submission" date="2022-05" db="EMBL/GenBank/DDBJ databases">
        <title>Schlegelella sp. nov., isolated from mangrove soil.</title>
        <authorList>
            <person name="Liu Y."/>
            <person name="Ge X."/>
            <person name="Liu W."/>
        </authorList>
    </citation>
    <scope>NUCLEOTIDE SEQUENCE</scope>
    <source>
        <strain evidence="4">S2-27</strain>
    </source>
</reference>
<dbReference type="NCBIfam" id="TIGR02595">
    <property type="entry name" value="PEP_CTERM"/>
    <property type="match status" value="1"/>
</dbReference>
<keyword evidence="1" id="KW-0472">Membrane</keyword>
<evidence type="ECO:0000256" key="1">
    <source>
        <dbReference type="SAM" id="Phobius"/>
    </source>
</evidence>
<accession>A0ABT0YUB6</accession>
<evidence type="ECO:0000256" key="2">
    <source>
        <dbReference type="SAM" id="SignalP"/>
    </source>
</evidence>
<dbReference type="InterPro" id="IPR013424">
    <property type="entry name" value="Ice-binding_C"/>
</dbReference>
<dbReference type="RefSeq" id="WP_251780819.1">
    <property type="nucleotide sequence ID" value="NZ_JAMKFE010000018.1"/>
</dbReference>
<feature type="signal peptide" evidence="2">
    <location>
        <begin position="1"/>
        <end position="20"/>
    </location>
</feature>
<dbReference type="Pfam" id="PF07589">
    <property type="entry name" value="PEP-CTERM"/>
    <property type="match status" value="1"/>
</dbReference>
<organism evidence="4 5">
    <name type="scientific">Caldimonas mangrovi</name>
    <dbReference type="NCBI Taxonomy" id="2944811"/>
    <lineage>
        <taxon>Bacteria</taxon>
        <taxon>Pseudomonadati</taxon>
        <taxon>Pseudomonadota</taxon>
        <taxon>Betaproteobacteria</taxon>
        <taxon>Burkholderiales</taxon>
        <taxon>Sphaerotilaceae</taxon>
        <taxon>Caldimonas</taxon>
    </lineage>
</organism>
<evidence type="ECO:0000313" key="5">
    <source>
        <dbReference type="Proteomes" id="UP001165541"/>
    </source>
</evidence>
<keyword evidence="5" id="KW-1185">Reference proteome</keyword>
<dbReference type="EMBL" id="JAMKFE010000018">
    <property type="protein sequence ID" value="MCM5682342.1"/>
    <property type="molecule type" value="Genomic_DNA"/>
</dbReference>
<dbReference type="NCBIfam" id="NF038126">
    <property type="entry name" value="PEP_CTERM_FxDxF"/>
    <property type="match status" value="1"/>
</dbReference>
<protein>
    <submittedName>
        <fullName evidence="4">FxDxF family PEP-CTERM protein</fullName>
    </submittedName>
</protein>
<keyword evidence="2" id="KW-0732">Signal</keyword>
<gene>
    <name evidence="4" type="ORF">M8A51_22670</name>
</gene>